<dbReference type="VEuPathDB" id="AmoebaDB:EHI8A_125030"/>
<dbReference type="PROSITE" id="PS50004">
    <property type="entry name" value="C2"/>
    <property type="match status" value="2"/>
</dbReference>
<dbReference type="GO" id="GO:0005737">
    <property type="term" value="C:cytoplasm"/>
    <property type="evidence" value="ECO:0007669"/>
    <property type="project" value="TreeGrafter"/>
</dbReference>
<dbReference type="VEuPathDB" id="AmoebaDB:EHI5A_144590"/>
<name>A0A5K1VD51_ENTHI</name>
<dbReference type="PANTHER" id="PTHR15711">
    <property type="entry name" value="RAP GTPASE-ACTIVATING PROTEIN"/>
    <property type="match status" value="1"/>
</dbReference>
<evidence type="ECO:0000313" key="4">
    <source>
        <dbReference type="EMBL" id="GAT93605.1"/>
    </source>
</evidence>
<evidence type="ECO:0000259" key="3">
    <source>
        <dbReference type="PROSITE" id="PS50085"/>
    </source>
</evidence>
<dbReference type="Pfam" id="PF00168">
    <property type="entry name" value="C2"/>
    <property type="match status" value="2"/>
</dbReference>
<reference evidence="4 5" key="1">
    <citation type="submission" date="2016-05" db="EMBL/GenBank/DDBJ databases">
        <title>First whole genome sequencing of Entamoeba histolytica HM1:IMSS-clone-6.</title>
        <authorList>
            <person name="Mukherjee Avik.K."/>
            <person name="Izumyama S."/>
            <person name="Nakada-Tsukui K."/>
            <person name="Nozaki T."/>
        </authorList>
    </citation>
    <scope>NUCLEOTIDE SEQUENCE [LARGE SCALE GENOMIC DNA]</scope>
    <source>
        <strain evidence="4 5">HM1:IMSS clone 6</strain>
    </source>
</reference>
<dbReference type="InterPro" id="IPR035974">
    <property type="entry name" value="Rap/Ran-GAP_sf"/>
</dbReference>
<dbReference type="EMBL" id="BDEQ01000001">
    <property type="protein sequence ID" value="GAT93605.1"/>
    <property type="molecule type" value="Genomic_DNA"/>
</dbReference>
<dbReference type="VEuPathDB" id="AmoebaDB:KM1_196550"/>
<dbReference type="VEuPathDB" id="AmoebaDB:EHI_087740"/>
<dbReference type="InterPro" id="IPR050989">
    <property type="entry name" value="Rap1_Ran_GAP"/>
</dbReference>
<dbReference type="AlphaFoldDB" id="A0A5K1VD51"/>
<evidence type="ECO:0000259" key="2">
    <source>
        <dbReference type="PROSITE" id="PS50004"/>
    </source>
</evidence>
<evidence type="ECO:0000313" key="5">
    <source>
        <dbReference type="Proteomes" id="UP000078387"/>
    </source>
</evidence>
<feature type="domain" description="C2" evidence="2">
    <location>
        <begin position="1"/>
        <end position="115"/>
    </location>
</feature>
<dbReference type="OMA" id="MESFINX"/>
<sequence>MQDSLVTIAINIFSARNLPKADPTGLSDPYIILTYTSLKEGELIKKRKKTETIKESLSPTWNNSFVLKNVASESILTFNCFDWDNAFKFSSDDFLGKFKIMVERIPINKKVVWRVPLMDSMKSAGDLMFCTYAIPSTSFVQTQKKMLLGNVILTIEEMDTPLYVCRYQNRLDVNIQKTKGFINEKEKIPVYAQVSVGKQILETTVWKKKGDPFWNSTFSFSFKNANNINIQIKDWKMVRTNTTLGSVTVNLFDIPDNQLVTKEVPIKGGNGTLCCSFYITKYQMIDKILPIECEIEDDGDDWCKQNIQPFESFTDECNPKGIIDSKCKGGYHFELSKDDIGSLLNEDVPIFNENYFEKPIEEGIIPSVNKRAFYNTVKTSIGPILIVVGDEVGGLKKAVVISQFGTVKTYVKDIRDIDSEIMNVYGLKKEQVKMKECGKEIWSKLIEYESRNRRPAYKFGLVVATQGQKFEQQFLSNTTTSPLCQEFFNLIGKTIVLKGYNGYRGGLDVQNNTTGTHSIVSSFKGIDIMFHVSTMLQHEANDEQHLAKKRHIGNDVCVIIFKETNNKKDDEIDLNSFITQFNHVFIIVSPVVIKGVPLYRVCVCCKSAVQGFLPHFPPEKYFPRDRSFVDWLLCKTINGERASLESPQFIKSQRVAQKGLLEVIISNIMN</sequence>
<dbReference type="GO" id="GO:0005096">
    <property type="term" value="F:GTPase activator activity"/>
    <property type="evidence" value="ECO:0007669"/>
    <property type="project" value="UniProtKB-KW"/>
</dbReference>
<proteinExistence type="predicted"/>
<dbReference type="Pfam" id="PF02145">
    <property type="entry name" value="Rap_GAP"/>
    <property type="match status" value="1"/>
</dbReference>
<dbReference type="SMART" id="SM00239">
    <property type="entry name" value="C2"/>
    <property type="match status" value="2"/>
</dbReference>
<dbReference type="PROSITE" id="PS50085">
    <property type="entry name" value="RAPGAP"/>
    <property type="match status" value="1"/>
</dbReference>
<feature type="domain" description="C2" evidence="2">
    <location>
        <begin position="147"/>
        <end position="264"/>
    </location>
</feature>
<dbReference type="Proteomes" id="UP000078387">
    <property type="component" value="Unassembled WGS sequence"/>
</dbReference>
<evidence type="ECO:0008006" key="6">
    <source>
        <dbReference type="Google" id="ProtNLM"/>
    </source>
</evidence>
<dbReference type="Gene3D" id="3.40.50.11210">
    <property type="entry name" value="Rap/Ran-GAP"/>
    <property type="match status" value="1"/>
</dbReference>
<dbReference type="Gene3D" id="2.60.40.150">
    <property type="entry name" value="C2 domain"/>
    <property type="match status" value="2"/>
</dbReference>
<dbReference type="InterPro" id="IPR000331">
    <property type="entry name" value="Rap/Ran_GAP_dom"/>
</dbReference>
<gene>
    <name evidence="4" type="ORF">CL6EHI_087740</name>
</gene>
<dbReference type="SUPFAM" id="SSF111347">
    <property type="entry name" value="Rap/Ran-GAP"/>
    <property type="match status" value="1"/>
</dbReference>
<dbReference type="InterPro" id="IPR000008">
    <property type="entry name" value="C2_dom"/>
</dbReference>
<dbReference type="SUPFAM" id="SSF49562">
    <property type="entry name" value="C2 domain (Calcium/lipid-binding domain, CaLB)"/>
    <property type="match status" value="2"/>
</dbReference>
<evidence type="ECO:0000256" key="1">
    <source>
        <dbReference type="ARBA" id="ARBA00022468"/>
    </source>
</evidence>
<dbReference type="InterPro" id="IPR035892">
    <property type="entry name" value="C2_domain_sf"/>
</dbReference>
<accession>A0A5K1VD51</accession>
<feature type="domain" description="Rap-GAP" evidence="3">
    <location>
        <begin position="445"/>
        <end position="664"/>
    </location>
</feature>
<protein>
    <recommendedName>
        <fullName evidence="6">Rap GTPase-activating protein</fullName>
    </recommendedName>
</protein>
<keyword evidence="1" id="KW-0343">GTPase activation</keyword>
<dbReference type="GO" id="GO:0051056">
    <property type="term" value="P:regulation of small GTPase mediated signal transduction"/>
    <property type="evidence" value="ECO:0007669"/>
    <property type="project" value="InterPro"/>
</dbReference>
<organism evidence="4 5">
    <name type="scientific">Entamoeba histolytica</name>
    <dbReference type="NCBI Taxonomy" id="5759"/>
    <lineage>
        <taxon>Eukaryota</taxon>
        <taxon>Amoebozoa</taxon>
        <taxon>Evosea</taxon>
        <taxon>Archamoebae</taxon>
        <taxon>Mastigamoebida</taxon>
        <taxon>Entamoebidae</taxon>
        <taxon>Entamoeba</taxon>
    </lineage>
</organism>
<comment type="caution">
    <text evidence="4">The sequence shown here is derived from an EMBL/GenBank/DDBJ whole genome shotgun (WGS) entry which is preliminary data.</text>
</comment>
<dbReference type="VEuPathDB" id="AmoebaDB:EHI7A_116030"/>
<dbReference type="PANTHER" id="PTHR15711:SF22">
    <property type="entry name" value="RAP-GAP DOMAIN-CONTAINING PROTEIN"/>
    <property type="match status" value="1"/>
</dbReference>